<dbReference type="GO" id="GO:0033202">
    <property type="term" value="C:DNA helicase complex"/>
    <property type="evidence" value="ECO:0007669"/>
    <property type="project" value="TreeGrafter"/>
</dbReference>
<dbReference type="Pfam" id="PF13361">
    <property type="entry name" value="UvrD_C"/>
    <property type="match status" value="1"/>
</dbReference>
<dbReference type="GO" id="GO:0005829">
    <property type="term" value="C:cytosol"/>
    <property type="evidence" value="ECO:0007669"/>
    <property type="project" value="TreeGrafter"/>
</dbReference>
<keyword evidence="2 10" id="KW-0547">Nucleotide-binding</keyword>
<feature type="domain" description="UvrD-like helicase C-terminal" evidence="13">
    <location>
        <begin position="297"/>
        <end position="575"/>
    </location>
</feature>
<evidence type="ECO:0000313" key="14">
    <source>
        <dbReference type="EMBL" id="EDR46424.1"/>
    </source>
</evidence>
<evidence type="ECO:0000256" key="6">
    <source>
        <dbReference type="ARBA" id="ARBA00023125"/>
    </source>
</evidence>
<dbReference type="FunFam" id="1.10.10.160:FF:000001">
    <property type="entry name" value="ATP-dependent DNA helicase"/>
    <property type="match status" value="1"/>
</dbReference>
<dbReference type="Gene3D" id="3.40.50.300">
    <property type="entry name" value="P-loop containing nucleotide triphosphate hydrolases"/>
    <property type="match status" value="2"/>
</dbReference>
<feature type="domain" description="UvrD-like helicase ATP-binding" evidence="12">
    <location>
        <begin position="16"/>
        <end position="296"/>
    </location>
</feature>
<keyword evidence="4 10" id="KW-0347">Helicase</keyword>
<dbReference type="Proteomes" id="UP000005359">
    <property type="component" value="Unassembled WGS sequence"/>
</dbReference>
<dbReference type="CDD" id="cd17932">
    <property type="entry name" value="DEXQc_UvrD"/>
    <property type="match status" value="1"/>
</dbReference>
<dbReference type="InterPro" id="IPR005751">
    <property type="entry name" value="ATP-dep_DNA_helicase_PcrA"/>
</dbReference>
<dbReference type="AlphaFoldDB" id="B0G9S0"/>
<evidence type="ECO:0000256" key="9">
    <source>
        <dbReference type="ARBA" id="ARBA00048988"/>
    </source>
</evidence>
<dbReference type="Gene3D" id="1.10.486.10">
    <property type="entry name" value="PCRA, domain 4"/>
    <property type="match status" value="1"/>
</dbReference>
<proteinExistence type="inferred from homology"/>
<dbReference type="InterPro" id="IPR014016">
    <property type="entry name" value="UvrD-like_ATP-bd"/>
</dbReference>
<dbReference type="Gene3D" id="1.10.10.160">
    <property type="match status" value="1"/>
</dbReference>
<dbReference type="GO" id="GO:0016887">
    <property type="term" value="F:ATP hydrolysis activity"/>
    <property type="evidence" value="ECO:0007669"/>
    <property type="project" value="RHEA"/>
</dbReference>
<dbReference type="SUPFAM" id="SSF52540">
    <property type="entry name" value="P-loop containing nucleoside triphosphate hydrolases"/>
    <property type="match status" value="1"/>
</dbReference>
<name>B0G9S0_9FIRM</name>
<dbReference type="InterPro" id="IPR013986">
    <property type="entry name" value="DExx_box_DNA_helicase_dom_sf"/>
</dbReference>
<dbReference type="PROSITE" id="PS51198">
    <property type="entry name" value="UVRD_HELICASE_ATP_BIND"/>
    <property type="match status" value="1"/>
</dbReference>
<accession>B0G9S0</accession>
<dbReference type="GO" id="GO:0043138">
    <property type="term" value="F:3'-5' DNA helicase activity"/>
    <property type="evidence" value="ECO:0007669"/>
    <property type="project" value="UniProtKB-EC"/>
</dbReference>
<evidence type="ECO:0000259" key="12">
    <source>
        <dbReference type="PROSITE" id="PS51198"/>
    </source>
</evidence>
<reference evidence="14 15" key="1">
    <citation type="submission" date="2007-10" db="EMBL/GenBank/DDBJ databases">
        <title>Draft genome sequence of Dorea formicigenerans(ATCC 27755).</title>
        <authorList>
            <person name="Sudarsanam P."/>
            <person name="Ley R."/>
            <person name="Guruge J."/>
            <person name="Turnbaugh P.J."/>
            <person name="Mahowald M."/>
            <person name="Liep D."/>
            <person name="Gordon J."/>
        </authorList>
    </citation>
    <scope>NUCLEOTIDE SEQUENCE [LARGE SCALE GENOMIC DNA]</scope>
    <source>
        <strain evidence="14 15">ATCC 27755</strain>
    </source>
</reference>
<dbReference type="GO" id="GO:0000725">
    <property type="term" value="P:recombinational repair"/>
    <property type="evidence" value="ECO:0007669"/>
    <property type="project" value="TreeGrafter"/>
</dbReference>
<evidence type="ECO:0000256" key="1">
    <source>
        <dbReference type="ARBA" id="ARBA00009922"/>
    </source>
</evidence>
<keyword evidence="7" id="KW-0413">Isomerase</keyword>
<dbReference type="PANTHER" id="PTHR11070">
    <property type="entry name" value="UVRD / RECB / PCRA DNA HELICASE FAMILY MEMBER"/>
    <property type="match status" value="1"/>
</dbReference>
<evidence type="ECO:0000256" key="3">
    <source>
        <dbReference type="ARBA" id="ARBA00022801"/>
    </source>
</evidence>
<gene>
    <name evidence="14" type="primary">pcrA</name>
    <name evidence="14" type="ORF">DORFOR_03036</name>
</gene>
<sequence>MENNKKGNEKNLNIYDTLNDKQKEAVFHTEGPLLILAGAGSGKTRVLTHRIAYLIEEKGVNPWNILAITFTNKAAAEMRERVDNLVGFGSESIWVSTFHSMCVRILRRHIALLGYDTNFTIYDTDDQKTLMRDVCKLLQIDTKIYKERMLIGTISHAKNEMLTPEEFRLQAGGDFHQKKIADVYEEYEKQLRANNALDFDDLLLKTVQLFQTQHDVLEYYQERFRYIMVDEYQDTNGVQFELVRLLASRYQNLCVVGDDDQSIYKFRGADIRNILDFEKVFTKAAVIKLEQNYRSTANILNAANAVISHNHGRKDKTLWTDNEDGDKIAFRQFDTAFDEAEYIVSDIKEHVEKGECDYQDNAILYRTNAQSRMFEEKFVTANIPYKIIGGINFYARREIKDILAYLKTVDNGQDDLAVRRIINVPKRGIGLTSINRVQEYAAMHEKGIYECLKGADLIPDIGRGVSKLESFVALIEHFKVDAKELTLHELMQEIIDETGYIESIQAESEIEAQARIENIDELLNKVVAYEEVCEEHDEPVTLSGFLEEVALVADIDNLDENSDYVVLMTLHSAKGLEFPRVYLAGMEDGLFPSYMTVTADDPDELEEERRLCYVGITRAQSELTMTCARRRMVRGETQYNKMSRFLKEVPLELISTGNKFSGNGKSLTDHADHEETERKTDYQMARQAFKTKAFAAVQQGKSFGKPAGGKLEYGVGDRVRHIKFGEGTVLSIVEGGRDYEVTVNFDGPGTKKMFAAFAKLQKI</sequence>
<dbReference type="EC" id="5.6.2.4" evidence="11"/>
<evidence type="ECO:0000256" key="2">
    <source>
        <dbReference type="ARBA" id="ARBA00022741"/>
    </source>
</evidence>
<evidence type="ECO:0000256" key="5">
    <source>
        <dbReference type="ARBA" id="ARBA00022840"/>
    </source>
</evidence>
<dbReference type="GO" id="GO:0009314">
    <property type="term" value="P:response to radiation"/>
    <property type="evidence" value="ECO:0007669"/>
    <property type="project" value="UniProtKB-ARBA"/>
</dbReference>
<dbReference type="GO" id="GO:0003677">
    <property type="term" value="F:DNA binding"/>
    <property type="evidence" value="ECO:0007669"/>
    <property type="project" value="UniProtKB-KW"/>
</dbReference>
<comment type="catalytic activity">
    <reaction evidence="9 11">
        <text>ATP + H2O = ADP + phosphate + H(+)</text>
        <dbReference type="Rhea" id="RHEA:13065"/>
        <dbReference type="ChEBI" id="CHEBI:15377"/>
        <dbReference type="ChEBI" id="CHEBI:15378"/>
        <dbReference type="ChEBI" id="CHEBI:30616"/>
        <dbReference type="ChEBI" id="CHEBI:43474"/>
        <dbReference type="ChEBI" id="CHEBI:456216"/>
        <dbReference type="EC" id="5.6.2.4"/>
    </reaction>
</comment>
<evidence type="ECO:0000256" key="10">
    <source>
        <dbReference type="PROSITE-ProRule" id="PRU00560"/>
    </source>
</evidence>
<comment type="similarity">
    <text evidence="1 11">Belongs to the helicase family. UvrD subfamily.</text>
</comment>
<dbReference type="Pfam" id="PF00580">
    <property type="entry name" value="UvrD-helicase"/>
    <property type="match status" value="1"/>
</dbReference>
<dbReference type="PANTHER" id="PTHR11070:SF2">
    <property type="entry name" value="ATP-DEPENDENT DNA HELICASE SRS2"/>
    <property type="match status" value="1"/>
</dbReference>
<dbReference type="GO" id="GO:0005524">
    <property type="term" value="F:ATP binding"/>
    <property type="evidence" value="ECO:0007669"/>
    <property type="project" value="UniProtKB-UniRule"/>
</dbReference>
<dbReference type="NCBIfam" id="TIGR01073">
    <property type="entry name" value="pcrA"/>
    <property type="match status" value="1"/>
</dbReference>
<evidence type="ECO:0000259" key="13">
    <source>
        <dbReference type="PROSITE" id="PS51217"/>
    </source>
</evidence>
<keyword evidence="5 10" id="KW-0067">ATP-binding</keyword>
<evidence type="ECO:0000256" key="11">
    <source>
        <dbReference type="RuleBase" id="RU364053"/>
    </source>
</evidence>
<keyword evidence="6 11" id="KW-0238">DNA-binding</keyword>
<dbReference type="InterPro" id="IPR014017">
    <property type="entry name" value="DNA_helicase_UvrD-like_C"/>
</dbReference>
<dbReference type="PROSITE" id="PS51217">
    <property type="entry name" value="UVRD_HELICASE_CTER"/>
    <property type="match status" value="1"/>
</dbReference>
<evidence type="ECO:0000256" key="8">
    <source>
        <dbReference type="ARBA" id="ARBA00034617"/>
    </source>
</evidence>
<keyword evidence="3 10" id="KW-0378">Hydrolase</keyword>
<dbReference type="eggNOG" id="COG0210">
    <property type="taxonomic scope" value="Bacteria"/>
</dbReference>
<evidence type="ECO:0000313" key="15">
    <source>
        <dbReference type="Proteomes" id="UP000005359"/>
    </source>
</evidence>
<dbReference type="InterPro" id="IPR000212">
    <property type="entry name" value="DNA_helicase_UvrD/REP"/>
</dbReference>
<dbReference type="PaxDb" id="411461-DORFOR_03036"/>
<protein>
    <recommendedName>
        <fullName evidence="11">ATP-dependent DNA helicase</fullName>
        <ecNumber evidence="11">5.6.2.4</ecNumber>
    </recommendedName>
</protein>
<organism evidence="14 15">
    <name type="scientific">Dorea formicigenerans ATCC 27755</name>
    <dbReference type="NCBI Taxonomy" id="411461"/>
    <lineage>
        <taxon>Bacteria</taxon>
        <taxon>Bacillati</taxon>
        <taxon>Bacillota</taxon>
        <taxon>Clostridia</taxon>
        <taxon>Lachnospirales</taxon>
        <taxon>Lachnospiraceae</taxon>
        <taxon>Dorea</taxon>
    </lineage>
</organism>
<reference evidence="14 15" key="2">
    <citation type="submission" date="2007-10" db="EMBL/GenBank/DDBJ databases">
        <authorList>
            <person name="Fulton L."/>
            <person name="Clifton S."/>
            <person name="Fulton B."/>
            <person name="Xu J."/>
            <person name="Minx P."/>
            <person name="Pepin K.H."/>
            <person name="Johnson M."/>
            <person name="Thiruvilangam P."/>
            <person name="Bhonagiri V."/>
            <person name="Nash W.E."/>
            <person name="Wang C."/>
            <person name="Mardis E.R."/>
            <person name="Wilson R.K."/>
        </authorList>
    </citation>
    <scope>NUCLEOTIDE SEQUENCE [LARGE SCALE GENOMIC DNA]</scope>
    <source>
        <strain evidence="14 15">ATCC 27755</strain>
    </source>
</reference>
<evidence type="ECO:0000256" key="7">
    <source>
        <dbReference type="ARBA" id="ARBA00023235"/>
    </source>
</evidence>
<comment type="catalytic activity">
    <reaction evidence="8">
        <text>Couples ATP hydrolysis with the unwinding of duplex DNA by translocating in the 3'-5' direction.</text>
        <dbReference type="EC" id="5.6.2.4"/>
    </reaction>
</comment>
<evidence type="ECO:0000256" key="4">
    <source>
        <dbReference type="ARBA" id="ARBA00022806"/>
    </source>
</evidence>
<dbReference type="Pfam" id="PF21196">
    <property type="entry name" value="PcrA_UvrD_tudor"/>
    <property type="match status" value="1"/>
</dbReference>
<dbReference type="EMBL" id="AAXA02000015">
    <property type="protein sequence ID" value="EDR46424.1"/>
    <property type="molecule type" value="Genomic_DNA"/>
</dbReference>
<dbReference type="GO" id="GO:0006260">
    <property type="term" value="P:DNA replication"/>
    <property type="evidence" value="ECO:0007669"/>
    <property type="project" value="InterPro"/>
</dbReference>
<dbReference type="InterPro" id="IPR027417">
    <property type="entry name" value="P-loop_NTPase"/>
</dbReference>
<comment type="caution">
    <text evidence="14">The sequence shown here is derived from an EMBL/GenBank/DDBJ whole genome shotgun (WGS) entry which is preliminary data.</text>
</comment>
<feature type="binding site" evidence="10">
    <location>
        <begin position="37"/>
        <end position="44"/>
    </location>
    <ligand>
        <name>ATP</name>
        <dbReference type="ChEBI" id="CHEBI:30616"/>
    </ligand>
</feature>
<dbReference type="CDD" id="cd18807">
    <property type="entry name" value="SF1_C_UvrD"/>
    <property type="match status" value="1"/>
</dbReference>
<dbReference type="STRING" id="411461.DORFOR_03036"/>
<dbReference type="FunFam" id="1.10.486.10:FF:000003">
    <property type="entry name" value="ATP-dependent DNA helicase"/>
    <property type="match status" value="1"/>
</dbReference>